<evidence type="ECO:0000313" key="2">
    <source>
        <dbReference type="Proteomes" id="UP000306585"/>
    </source>
</evidence>
<protein>
    <submittedName>
        <fullName evidence="1">Uncharacterized protein</fullName>
    </submittedName>
</protein>
<organism evidence="1 2">
    <name type="scientific">Mariprofundus erugo</name>
    <dbReference type="NCBI Taxonomy" id="2528639"/>
    <lineage>
        <taxon>Bacteria</taxon>
        <taxon>Pseudomonadati</taxon>
        <taxon>Pseudomonadota</taxon>
        <taxon>Candidatius Mariprofundia</taxon>
        <taxon>Mariprofundales</taxon>
        <taxon>Mariprofundaceae</taxon>
        <taxon>Mariprofundus</taxon>
    </lineage>
</organism>
<dbReference type="AlphaFoldDB" id="A0A5R9GUY4"/>
<name>A0A5R9GUY4_9PROT</name>
<accession>A0A5R9GUY4</accession>
<comment type="caution">
    <text evidence="1">The sequence shown here is derived from an EMBL/GenBank/DDBJ whole genome shotgun (WGS) entry which is preliminary data.</text>
</comment>
<proteinExistence type="predicted"/>
<evidence type="ECO:0000313" key="1">
    <source>
        <dbReference type="EMBL" id="TLS67997.1"/>
    </source>
</evidence>
<dbReference type="EMBL" id="VBRY01000004">
    <property type="protein sequence ID" value="TLS67997.1"/>
    <property type="molecule type" value="Genomic_DNA"/>
</dbReference>
<reference evidence="1 2" key="1">
    <citation type="journal article" date="2019" name="Appl. Environ. Microbiol.">
        <title>Environmental Evidence and Genomic Insight of Iron-oxidizing Bacteria Preference Towards More Corrosion Resistant Stainless Steel at Higher Salinities.</title>
        <authorList>
            <person name="Garrison C.E."/>
            <person name="Price K.A."/>
            <person name="Field E.K."/>
        </authorList>
    </citation>
    <scope>NUCLEOTIDE SEQUENCE [LARGE SCALE GENOMIC DNA]</scope>
    <source>
        <strain evidence="1 2">P3</strain>
    </source>
</reference>
<gene>
    <name evidence="1" type="ORF">FEF65_06020</name>
</gene>
<sequence length="117" mass="13168">MNSSVWPQTADRRLIKVLERQVEGSVSLLESSSEDGLIKLTQILDLGVSPEIEELIMAALTDLQNIDRVMQRLNNVKSCLQDWGSAAPAAPASALWKSEVEKRYVMEEERTVLREEL</sequence>
<dbReference type="Proteomes" id="UP000306585">
    <property type="component" value="Unassembled WGS sequence"/>
</dbReference>
<keyword evidence="2" id="KW-1185">Reference proteome</keyword>